<organism evidence="2 3">
    <name type="scientific">Paenibacillus lutrae</name>
    <dbReference type="NCBI Taxonomy" id="2078573"/>
    <lineage>
        <taxon>Bacteria</taxon>
        <taxon>Bacillati</taxon>
        <taxon>Bacillota</taxon>
        <taxon>Bacilli</taxon>
        <taxon>Bacillales</taxon>
        <taxon>Paenibacillaceae</taxon>
        <taxon>Paenibacillus</taxon>
    </lineage>
</organism>
<reference evidence="2 3" key="1">
    <citation type="journal article" date="2019" name="Microorganisms">
        <title>Paenibacillus lutrae sp. nov., A Chitinolytic Species Isolated from A River Otter in Castril Natural Park, Granada, Spain.</title>
        <authorList>
            <person name="Rodriguez M."/>
            <person name="Reina J.C."/>
            <person name="Bejar V."/>
            <person name="Llamas I."/>
        </authorList>
    </citation>
    <scope>NUCLEOTIDE SEQUENCE [LARGE SCALE GENOMIC DNA]</scope>
    <source>
        <strain evidence="2 3">N10</strain>
    </source>
</reference>
<evidence type="ECO:0000313" key="3">
    <source>
        <dbReference type="Proteomes" id="UP000490800"/>
    </source>
</evidence>
<name>A0A7X3FJE2_9BACL</name>
<dbReference type="InterPro" id="IPR048276">
    <property type="entry name" value="Phage_tail-like_C"/>
</dbReference>
<dbReference type="Pfam" id="PF20753">
    <property type="entry name" value="DUF6558_C"/>
    <property type="match status" value="1"/>
</dbReference>
<accession>A0A7X3FJE2</accession>
<comment type="caution">
    <text evidence="2">The sequence shown here is derived from an EMBL/GenBank/DDBJ whole genome shotgun (WGS) entry which is preliminary data.</text>
</comment>
<feature type="domain" description="Phage tail-like C-terminal" evidence="1">
    <location>
        <begin position="122"/>
        <end position="207"/>
    </location>
</feature>
<keyword evidence="3" id="KW-1185">Reference proteome</keyword>
<evidence type="ECO:0000259" key="1">
    <source>
        <dbReference type="Pfam" id="PF20753"/>
    </source>
</evidence>
<evidence type="ECO:0000313" key="2">
    <source>
        <dbReference type="EMBL" id="MVP00800.1"/>
    </source>
</evidence>
<protein>
    <recommendedName>
        <fullName evidence="1">Phage tail-like C-terminal domain-containing protein</fullName>
    </recommendedName>
</protein>
<dbReference type="Proteomes" id="UP000490800">
    <property type="component" value="Unassembled WGS sequence"/>
</dbReference>
<dbReference type="OrthoDB" id="2587378at2"/>
<proteinExistence type="predicted"/>
<dbReference type="AlphaFoldDB" id="A0A7X3FJE2"/>
<gene>
    <name evidence="2" type="ORF">EDM21_14915</name>
</gene>
<sequence>MATWYDVSGFTGYYESEEIPFTLDGNGALSVVEWEADEPAGTSVTLYTNLSLDGGASWEGWKQAVKRGTLPHVHTNSHLSDAVIKFRFFLKTFDKTITPLIKRIEFTLEPVIEMDNKGDITIRPEIWITKQGNGDFSIINTSNHNQEFKFTDLIDQENLYIHGDREQIETSIPVKYRYSSFNDQYLELPYGINVLKIIGQGQLQFRYEFKRLQR</sequence>
<dbReference type="EMBL" id="RHLK01000008">
    <property type="protein sequence ID" value="MVP00800.1"/>
    <property type="molecule type" value="Genomic_DNA"/>
</dbReference>
<dbReference type="RefSeq" id="WP_157336626.1">
    <property type="nucleotide sequence ID" value="NZ_RHLK01000008.1"/>
</dbReference>